<keyword evidence="10 12" id="KW-0739">Sodium transport</keyword>
<protein>
    <submittedName>
        <fullName evidence="14">Uncharacterized protein</fullName>
    </submittedName>
</protein>
<evidence type="ECO:0000256" key="6">
    <source>
        <dbReference type="ARBA" id="ARBA00022989"/>
    </source>
</evidence>
<dbReference type="Proteomes" id="UP000014500">
    <property type="component" value="Unassembled WGS sequence"/>
</dbReference>
<evidence type="ECO:0000256" key="9">
    <source>
        <dbReference type="ARBA" id="ARBA00023136"/>
    </source>
</evidence>
<keyword evidence="8 12" id="KW-0406">Ion transport</keyword>
<sequence length="256" mass="29414">MTIDVKSRVRYELEITRDFRDLTVIWRVKQVVGDGISRVKGVVDLQWYLVGNMKVFWLNFENLSSLFNLAFLADVHASTSPNLMFIGKSVIYKNLSNTLEISETKFEYLNTTQNPCVTENEEIECFNKWIIDQLQTSDIECRWPFMNSTLPFCNSLLEAEQLKHIILQRQFAQKDFNCKRPCTVTLFSLQTIYGSEKQSGITIAVTFSTNTRQIVSEYFIYPFSALVSDLGGSIGLFLGVSLLSFMKFVHGTLMKI</sequence>
<comment type="similarity">
    <text evidence="2 12">Belongs to the amiloride-sensitive sodium channel (TC 1.A.6) family.</text>
</comment>
<dbReference type="HOGENOM" id="CLU_1087110_0_0_1"/>
<evidence type="ECO:0000256" key="1">
    <source>
        <dbReference type="ARBA" id="ARBA00004141"/>
    </source>
</evidence>
<reference evidence="15" key="1">
    <citation type="submission" date="2011-05" db="EMBL/GenBank/DDBJ databases">
        <authorList>
            <person name="Richards S.R."/>
            <person name="Qu J."/>
            <person name="Jiang H."/>
            <person name="Jhangiani S.N."/>
            <person name="Agravi P."/>
            <person name="Goodspeed R."/>
            <person name="Gross S."/>
            <person name="Mandapat C."/>
            <person name="Jackson L."/>
            <person name="Mathew T."/>
            <person name="Pu L."/>
            <person name="Thornton R."/>
            <person name="Saada N."/>
            <person name="Wilczek-Boney K.B."/>
            <person name="Lee S."/>
            <person name="Kovar C."/>
            <person name="Wu Y."/>
            <person name="Scherer S.E."/>
            <person name="Worley K.C."/>
            <person name="Muzny D.M."/>
            <person name="Gibbs R."/>
        </authorList>
    </citation>
    <scope>NUCLEOTIDE SEQUENCE</scope>
    <source>
        <strain evidence="15">Brora</strain>
    </source>
</reference>
<reference evidence="14" key="2">
    <citation type="submission" date="2015-02" db="UniProtKB">
        <authorList>
            <consortium name="EnsemblMetazoa"/>
        </authorList>
    </citation>
    <scope>IDENTIFICATION</scope>
</reference>
<evidence type="ECO:0000256" key="13">
    <source>
        <dbReference type="SAM" id="Phobius"/>
    </source>
</evidence>
<dbReference type="GO" id="GO:0016020">
    <property type="term" value="C:membrane"/>
    <property type="evidence" value="ECO:0007669"/>
    <property type="project" value="UniProtKB-SubCell"/>
</dbReference>
<dbReference type="EnsemblMetazoa" id="SMAR004640-RA">
    <property type="protein sequence ID" value="SMAR004640-PA"/>
    <property type="gene ID" value="SMAR004640"/>
</dbReference>
<feature type="transmembrane region" description="Helical" evidence="13">
    <location>
        <begin position="218"/>
        <end position="245"/>
    </location>
</feature>
<keyword evidence="4 12" id="KW-0894">Sodium channel</keyword>
<evidence type="ECO:0000256" key="10">
    <source>
        <dbReference type="ARBA" id="ARBA00023201"/>
    </source>
</evidence>
<keyword evidence="5 12" id="KW-0812">Transmembrane</keyword>
<dbReference type="GO" id="GO:0005272">
    <property type="term" value="F:sodium channel activity"/>
    <property type="evidence" value="ECO:0007669"/>
    <property type="project" value="UniProtKB-KW"/>
</dbReference>
<evidence type="ECO:0000256" key="12">
    <source>
        <dbReference type="RuleBase" id="RU000679"/>
    </source>
</evidence>
<organism evidence="14 15">
    <name type="scientific">Strigamia maritima</name>
    <name type="common">European centipede</name>
    <name type="synonym">Geophilus maritimus</name>
    <dbReference type="NCBI Taxonomy" id="126957"/>
    <lineage>
        <taxon>Eukaryota</taxon>
        <taxon>Metazoa</taxon>
        <taxon>Ecdysozoa</taxon>
        <taxon>Arthropoda</taxon>
        <taxon>Myriapoda</taxon>
        <taxon>Chilopoda</taxon>
        <taxon>Pleurostigmophora</taxon>
        <taxon>Geophilomorpha</taxon>
        <taxon>Linotaeniidae</taxon>
        <taxon>Strigamia</taxon>
    </lineage>
</organism>
<dbReference type="EMBL" id="JH431517">
    <property type="status" value="NOT_ANNOTATED_CDS"/>
    <property type="molecule type" value="Genomic_DNA"/>
</dbReference>
<evidence type="ECO:0000313" key="14">
    <source>
        <dbReference type="EnsemblMetazoa" id="SMAR004640-PA"/>
    </source>
</evidence>
<evidence type="ECO:0000256" key="4">
    <source>
        <dbReference type="ARBA" id="ARBA00022461"/>
    </source>
</evidence>
<keyword evidence="7" id="KW-0915">Sodium</keyword>
<evidence type="ECO:0000313" key="15">
    <source>
        <dbReference type="Proteomes" id="UP000014500"/>
    </source>
</evidence>
<dbReference type="InterPro" id="IPR001873">
    <property type="entry name" value="ENaC"/>
</dbReference>
<keyword evidence="9 13" id="KW-0472">Membrane</keyword>
<dbReference type="AlphaFoldDB" id="T1IU26"/>
<comment type="subcellular location">
    <subcellularLocation>
        <location evidence="1">Membrane</location>
        <topology evidence="1">Multi-pass membrane protein</topology>
    </subcellularLocation>
</comment>
<evidence type="ECO:0000256" key="2">
    <source>
        <dbReference type="ARBA" id="ARBA00007193"/>
    </source>
</evidence>
<keyword evidence="11 12" id="KW-0407">Ion channel</keyword>
<keyword evidence="15" id="KW-1185">Reference proteome</keyword>
<evidence type="ECO:0000256" key="3">
    <source>
        <dbReference type="ARBA" id="ARBA00022448"/>
    </source>
</evidence>
<evidence type="ECO:0000256" key="11">
    <source>
        <dbReference type="ARBA" id="ARBA00023303"/>
    </source>
</evidence>
<dbReference type="Gene3D" id="1.10.287.770">
    <property type="entry name" value="YojJ-like"/>
    <property type="match status" value="1"/>
</dbReference>
<keyword evidence="6 13" id="KW-1133">Transmembrane helix</keyword>
<evidence type="ECO:0000256" key="7">
    <source>
        <dbReference type="ARBA" id="ARBA00023053"/>
    </source>
</evidence>
<dbReference type="eggNOG" id="ENOG502TKT8">
    <property type="taxonomic scope" value="Eukaryota"/>
</dbReference>
<dbReference type="PhylomeDB" id="T1IU26"/>
<proteinExistence type="inferred from homology"/>
<evidence type="ECO:0000256" key="5">
    <source>
        <dbReference type="ARBA" id="ARBA00022692"/>
    </source>
</evidence>
<evidence type="ECO:0000256" key="8">
    <source>
        <dbReference type="ARBA" id="ARBA00023065"/>
    </source>
</evidence>
<dbReference type="Pfam" id="PF00858">
    <property type="entry name" value="ASC"/>
    <property type="match status" value="1"/>
</dbReference>
<name>T1IU26_STRMM</name>
<accession>T1IU26</accession>
<keyword evidence="3 12" id="KW-0813">Transport</keyword>